<evidence type="ECO:0000256" key="4">
    <source>
        <dbReference type="ARBA" id="ARBA00023136"/>
    </source>
</evidence>
<dbReference type="RefSeq" id="XP_034012300.1">
    <property type="nucleotide sequence ID" value="XM_034155456.1"/>
</dbReference>
<dbReference type="GeneID" id="54781420"/>
<evidence type="ECO:0000256" key="5">
    <source>
        <dbReference type="SAM" id="MobiDB-lite"/>
    </source>
</evidence>
<keyword evidence="9" id="KW-1185">Reference proteome</keyword>
<evidence type="ECO:0000256" key="2">
    <source>
        <dbReference type="ARBA" id="ARBA00022692"/>
    </source>
</evidence>
<feature type="transmembrane region" description="Helical" evidence="6">
    <location>
        <begin position="266"/>
        <end position="284"/>
    </location>
</feature>
<evidence type="ECO:0000313" key="9">
    <source>
        <dbReference type="Proteomes" id="UP000449547"/>
    </source>
</evidence>
<feature type="region of interest" description="Disordered" evidence="5">
    <location>
        <begin position="187"/>
        <end position="221"/>
    </location>
</feature>
<sequence length="486" mass="56715">MSSHFVDRVIERLVASSVEESSPERREIEQRLHDPDRKKQPALSVRIIARNFRQISKRLGPLFKVQYGILHILAWRRPAKTICFLLFYTALCVWPHLVFVFPLLTLLTAFIIPAFYYRHPMDSPSIIKVKKRGSNLFNFILDPKENETSIIEDKWDEMEQEEQNESKDGIQKKKSEFKTRLNLDEVTSSNNSDMKNARESIPSGKEEFAEPQLPSASSSDRSKIAKGVGLMMNMRDFQNLTSDVAHILDKVNDDWQDAFQFRDEKLSTLVFYGVFGATFVVLFFGQFIPWRAIFISSGWIGIIMCHPSMKKHVQSLQKAKARAKSSKTSSVTINHNESTEPKDRLAYTRELLIVDDSPEIRYVEIWELQSKSELETEWKFACFSSNLYERKDPSRLKGRRPRGVDTLAKVHPPHGWKFDFGLANRWEIDLTPKNTLWEREMDVSVFVEQDSWLYDTPGSLKGGQIEIEYRRRRMIRECFRYARPLD</sequence>
<accession>A0A642UNM3</accession>
<organism evidence="8 9">
    <name type="scientific">Diutina rugosa</name>
    <name type="common">Yeast</name>
    <name type="synonym">Candida rugosa</name>
    <dbReference type="NCBI Taxonomy" id="5481"/>
    <lineage>
        <taxon>Eukaryota</taxon>
        <taxon>Fungi</taxon>
        <taxon>Dikarya</taxon>
        <taxon>Ascomycota</taxon>
        <taxon>Saccharomycotina</taxon>
        <taxon>Pichiomycetes</taxon>
        <taxon>Debaryomycetaceae</taxon>
        <taxon>Diutina</taxon>
    </lineage>
</organism>
<evidence type="ECO:0000313" key="8">
    <source>
        <dbReference type="EMBL" id="KAA8902315.1"/>
    </source>
</evidence>
<comment type="caution">
    <text evidence="8">The sequence shown here is derived from an EMBL/GenBank/DDBJ whole genome shotgun (WGS) entry which is preliminary data.</text>
</comment>
<keyword evidence="3 6" id="KW-1133">Transmembrane helix</keyword>
<evidence type="ECO:0000256" key="3">
    <source>
        <dbReference type="ARBA" id="ARBA00022989"/>
    </source>
</evidence>
<evidence type="ECO:0000256" key="6">
    <source>
        <dbReference type="SAM" id="Phobius"/>
    </source>
</evidence>
<dbReference type="OMA" id="WRLIFIQ"/>
<dbReference type="OrthoDB" id="74314at2759"/>
<reference evidence="8 9" key="1">
    <citation type="submission" date="2019-07" db="EMBL/GenBank/DDBJ databases">
        <title>Genome assembly of two rare yeast pathogens: Diutina rugosa and Trichomonascus ciferrii.</title>
        <authorList>
            <person name="Mixao V."/>
            <person name="Saus E."/>
            <person name="Hansen A."/>
            <person name="Lass-Flor C."/>
            <person name="Gabaldon T."/>
        </authorList>
    </citation>
    <scope>NUCLEOTIDE SEQUENCE [LARGE SCALE GENOMIC DNA]</scope>
    <source>
        <strain evidence="8 9">CBS 613</strain>
    </source>
</reference>
<proteinExistence type="predicted"/>
<dbReference type="VEuPathDB" id="FungiDB:DIURU_002769"/>
<dbReference type="PANTHER" id="PTHR28304">
    <property type="entry name" value="PEROXISOMAL MEMBRANE PROTEIN PEX29"/>
    <property type="match status" value="1"/>
</dbReference>
<gene>
    <name evidence="8" type="ORF">DIURU_002769</name>
</gene>
<dbReference type="PANTHER" id="PTHR28304:SF1">
    <property type="entry name" value="PEROXISOMAL MEMBRANE PROTEIN PEX28"/>
    <property type="match status" value="1"/>
</dbReference>
<dbReference type="InterPro" id="IPR010482">
    <property type="entry name" value="TECPR1-like_DysF"/>
</dbReference>
<dbReference type="Pfam" id="PF06398">
    <property type="entry name" value="Pex24p"/>
    <property type="match status" value="1"/>
</dbReference>
<dbReference type="InterPro" id="IPR052816">
    <property type="entry name" value="Peroxisomal_Membrane_PEX28-32"/>
</dbReference>
<feature type="domain" description="TECPR1-like DysF" evidence="7">
    <location>
        <begin position="43"/>
        <end position="476"/>
    </location>
</feature>
<evidence type="ECO:0000259" key="7">
    <source>
        <dbReference type="Pfam" id="PF06398"/>
    </source>
</evidence>
<dbReference type="GO" id="GO:0007031">
    <property type="term" value="P:peroxisome organization"/>
    <property type="evidence" value="ECO:0007669"/>
    <property type="project" value="TreeGrafter"/>
</dbReference>
<dbReference type="EMBL" id="SWFT01000090">
    <property type="protein sequence ID" value="KAA8902315.1"/>
    <property type="molecule type" value="Genomic_DNA"/>
</dbReference>
<dbReference type="GO" id="GO:0005778">
    <property type="term" value="C:peroxisomal membrane"/>
    <property type="evidence" value="ECO:0007669"/>
    <property type="project" value="UniProtKB-ARBA"/>
</dbReference>
<feature type="transmembrane region" description="Helical" evidence="6">
    <location>
        <begin position="94"/>
        <end position="117"/>
    </location>
</feature>
<name>A0A642UNM3_DIURU</name>
<protein>
    <recommendedName>
        <fullName evidence="7">TECPR1-like DysF domain-containing protein</fullName>
    </recommendedName>
</protein>
<dbReference type="AlphaFoldDB" id="A0A642UNM3"/>
<comment type="subcellular location">
    <subcellularLocation>
        <location evidence="1">Membrane</location>
        <topology evidence="1">Multi-pass membrane protein</topology>
    </subcellularLocation>
</comment>
<keyword evidence="2 6" id="KW-0812">Transmembrane</keyword>
<dbReference type="Proteomes" id="UP000449547">
    <property type="component" value="Unassembled WGS sequence"/>
</dbReference>
<keyword evidence="4 6" id="KW-0472">Membrane</keyword>
<evidence type="ECO:0000256" key="1">
    <source>
        <dbReference type="ARBA" id="ARBA00004141"/>
    </source>
</evidence>